<gene>
    <name evidence="1" type="ORF">M408DRAFT_328399</name>
</gene>
<dbReference type="AlphaFoldDB" id="A0A0C3BCS8"/>
<sequence>MREVDGSKGMGQLGERAHCYKGSPPSMVKIASFLVRSSCILLTLSIISMANYTLSVAIDRNQFQFLRANDYKLCISRETNGKYTTVWSAIEFNERHHFRWSEEFQIYWMQNFAEGIEAEAECNPVPIAYGQTVTIQPDTSLSDAAGTPDDSGSFKVINKTSIPLNIALSAQICGEWGACFVSPYKVMAGCPDTLTPLTKVKVWFSQSNTGGSMITEVNGPFINVLFDGTTKHKVSFSGAVSGAGVWALTD</sequence>
<dbReference type="HOGENOM" id="CLU_108458_0_0_1"/>
<reference evidence="1 2" key="1">
    <citation type="submission" date="2014-04" db="EMBL/GenBank/DDBJ databases">
        <authorList>
            <consortium name="DOE Joint Genome Institute"/>
            <person name="Kuo A."/>
            <person name="Zuccaro A."/>
            <person name="Kohler A."/>
            <person name="Nagy L.G."/>
            <person name="Floudas D."/>
            <person name="Copeland A."/>
            <person name="Barry K.W."/>
            <person name="Cichocki N."/>
            <person name="Veneault-Fourrey C."/>
            <person name="LaButti K."/>
            <person name="Lindquist E.A."/>
            <person name="Lipzen A."/>
            <person name="Lundell T."/>
            <person name="Morin E."/>
            <person name="Murat C."/>
            <person name="Sun H."/>
            <person name="Tunlid A."/>
            <person name="Henrissat B."/>
            <person name="Grigoriev I.V."/>
            <person name="Hibbett D.S."/>
            <person name="Martin F."/>
            <person name="Nordberg H.P."/>
            <person name="Cantor M.N."/>
            <person name="Hua S.X."/>
        </authorList>
    </citation>
    <scope>NUCLEOTIDE SEQUENCE [LARGE SCALE GENOMIC DNA]</scope>
    <source>
        <strain evidence="1 2">MAFF 305830</strain>
    </source>
</reference>
<dbReference type="EMBL" id="KN824286">
    <property type="protein sequence ID" value="KIM29949.1"/>
    <property type="molecule type" value="Genomic_DNA"/>
</dbReference>
<keyword evidence="2" id="KW-1185">Reference proteome</keyword>
<name>A0A0C3BCS8_SERVB</name>
<evidence type="ECO:0000313" key="2">
    <source>
        <dbReference type="Proteomes" id="UP000054097"/>
    </source>
</evidence>
<reference evidence="2" key="2">
    <citation type="submission" date="2015-01" db="EMBL/GenBank/DDBJ databases">
        <title>Evolutionary Origins and Diversification of the Mycorrhizal Mutualists.</title>
        <authorList>
            <consortium name="DOE Joint Genome Institute"/>
            <consortium name="Mycorrhizal Genomics Consortium"/>
            <person name="Kohler A."/>
            <person name="Kuo A."/>
            <person name="Nagy L.G."/>
            <person name="Floudas D."/>
            <person name="Copeland A."/>
            <person name="Barry K.W."/>
            <person name="Cichocki N."/>
            <person name="Veneault-Fourrey C."/>
            <person name="LaButti K."/>
            <person name="Lindquist E.A."/>
            <person name="Lipzen A."/>
            <person name="Lundell T."/>
            <person name="Morin E."/>
            <person name="Murat C."/>
            <person name="Riley R."/>
            <person name="Ohm R."/>
            <person name="Sun H."/>
            <person name="Tunlid A."/>
            <person name="Henrissat B."/>
            <person name="Grigoriev I.V."/>
            <person name="Hibbett D.S."/>
            <person name="Martin F."/>
        </authorList>
    </citation>
    <scope>NUCLEOTIDE SEQUENCE [LARGE SCALE GENOMIC DNA]</scope>
    <source>
        <strain evidence="2">MAFF 305830</strain>
    </source>
</reference>
<evidence type="ECO:0000313" key="1">
    <source>
        <dbReference type="EMBL" id="KIM29949.1"/>
    </source>
</evidence>
<protein>
    <submittedName>
        <fullName evidence="1">Uncharacterized protein</fullName>
    </submittedName>
</protein>
<accession>A0A0C3BCS8</accession>
<dbReference type="OrthoDB" id="2987506at2759"/>
<proteinExistence type="predicted"/>
<organism evidence="1 2">
    <name type="scientific">Serendipita vermifera MAFF 305830</name>
    <dbReference type="NCBI Taxonomy" id="933852"/>
    <lineage>
        <taxon>Eukaryota</taxon>
        <taxon>Fungi</taxon>
        <taxon>Dikarya</taxon>
        <taxon>Basidiomycota</taxon>
        <taxon>Agaricomycotina</taxon>
        <taxon>Agaricomycetes</taxon>
        <taxon>Sebacinales</taxon>
        <taxon>Serendipitaceae</taxon>
        <taxon>Serendipita</taxon>
    </lineage>
</organism>
<dbReference type="Proteomes" id="UP000054097">
    <property type="component" value="Unassembled WGS sequence"/>
</dbReference>